<evidence type="ECO:0000313" key="1">
    <source>
        <dbReference type="EMBL" id="EYC23514.1"/>
    </source>
</evidence>
<dbReference type="OrthoDB" id="6123744at2759"/>
<dbReference type="Proteomes" id="UP000024635">
    <property type="component" value="Unassembled WGS sequence"/>
</dbReference>
<proteinExistence type="predicted"/>
<organism evidence="1 2">
    <name type="scientific">Ancylostoma ceylanicum</name>
    <dbReference type="NCBI Taxonomy" id="53326"/>
    <lineage>
        <taxon>Eukaryota</taxon>
        <taxon>Metazoa</taxon>
        <taxon>Ecdysozoa</taxon>
        <taxon>Nematoda</taxon>
        <taxon>Chromadorea</taxon>
        <taxon>Rhabditida</taxon>
        <taxon>Rhabditina</taxon>
        <taxon>Rhabditomorpha</taxon>
        <taxon>Strongyloidea</taxon>
        <taxon>Ancylostomatidae</taxon>
        <taxon>Ancylostomatinae</taxon>
        <taxon>Ancylostoma</taxon>
    </lineage>
</organism>
<gene>
    <name evidence="1" type="primary">Acey_s0015.g2693</name>
    <name evidence="1" type="ORF">Y032_0015g2693</name>
</gene>
<sequence length="121" mass="13721">MKMEEEAYWNRVAEELKKKGQKRLPQILPHYRLVSAETRTTGDNIREAEGTFVRLAAKRLKRWWEFFSELYSHDPQHEPPVIGTPRNAFSDGELTIDEIAKAVGTLKNGEAPGVGNITAGQ</sequence>
<name>A0A016V784_9BILA</name>
<accession>A0A016V784</accession>
<comment type="caution">
    <text evidence="1">The sequence shown here is derived from an EMBL/GenBank/DDBJ whole genome shotgun (WGS) entry which is preliminary data.</text>
</comment>
<evidence type="ECO:0000313" key="2">
    <source>
        <dbReference type="Proteomes" id="UP000024635"/>
    </source>
</evidence>
<keyword evidence="2" id="KW-1185">Reference proteome</keyword>
<dbReference type="AlphaFoldDB" id="A0A016V784"/>
<dbReference type="EMBL" id="JARK01001351">
    <property type="protein sequence ID" value="EYC23514.1"/>
    <property type="molecule type" value="Genomic_DNA"/>
</dbReference>
<protein>
    <submittedName>
        <fullName evidence="1">Uncharacterized protein</fullName>
    </submittedName>
</protein>
<reference evidence="2" key="1">
    <citation type="journal article" date="2015" name="Nat. Genet.">
        <title>The genome and transcriptome of the zoonotic hookworm Ancylostoma ceylanicum identify infection-specific gene families.</title>
        <authorList>
            <person name="Schwarz E.M."/>
            <person name="Hu Y."/>
            <person name="Antoshechkin I."/>
            <person name="Miller M.M."/>
            <person name="Sternberg P.W."/>
            <person name="Aroian R.V."/>
        </authorList>
    </citation>
    <scope>NUCLEOTIDE SEQUENCE</scope>
    <source>
        <strain evidence="2">HY135</strain>
    </source>
</reference>